<dbReference type="AlphaFoldDB" id="A0A1G6UXA8"/>
<dbReference type="STRING" id="1045774.SAMN05421872_108118"/>
<keyword evidence="2" id="KW-0732">Signal</keyword>
<feature type="chain" id="PRO_5038806545" evidence="2">
    <location>
        <begin position="24"/>
        <end position="211"/>
    </location>
</feature>
<keyword evidence="5" id="KW-1185">Reference proteome</keyword>
<gene>
    <name evidence="4" type="ORF">SAMN05421872_108118</name>
</gene>
<feature type="signal peptide" evidence="2">
    <location>
        <begin position="1"/>
        <end position="23"/>
    </location>
</feature>
<dbReference type="RefSeq" id="WP_090857905.1">
    <property type="nucleotide sequence ID" value="NZ_FMZM01000008.1"/>
</dbReference>
<evidence type="ECO:0000256" key="2">
    <source>
        <dbReference type="SAM" id="SignalP"/>
    </source>
</evidence>
<feature type="compositionally biased region" description="Low complexity" evidence="1">
    <location>
        <begin position="39"/>
        <end position="68"/>
    </location>
</feature>
<feature type="region of interest" description="Disordered" evidence="1">
    <location>
        <begin position="24"/>
        <end position="68"/>
    </location>
</feature>
<feature type="domain" description="PepSY" evidence="3">
    <location>
        <begin position="154"/>
        <end position="208"/>
    </location>
</feature>
<dbReference type="Pfam" id="PF03413">
    <property type="entry name" value="PepSY"/>
    <property type="match status" value="1"/>
</dbReference>
<dbReference type="Gene3D" id="3.10.450.40">
    <property type="match status" value="1"/>
</dbReference>
<evidence type="ECO:0000256" key="1">
    <source>
        <dbReference type="SAM" id="MobiDB-lite"/>
    </source>
</evidence>
<protein>
    <submittedName>
        <fullName evidence="4">Peptidase propeptide and YPEB domain-containing protein</fullName>
    </submittedName>
</protein>
<name>A0A1G6UXA8_9ACTN</name>
<dbReference type="InterPro" id="IPR025711">
    <property type="entry name" value="PepSY"/>
</dbReference>
<dbReference type="EMBL" id="FMZM01000008">
    <property type="protein sequence ID" value="SDD45873.1"/>
    <property type="molecule type" value="Genomic_DNA"/>
</dbReference>
<evidence type="ECO:0000259" key="3">
    <source>
        <dbReference type="Pfam" id="PF03413"/>
    </source>
</evidence>
<dbReference type="OrthoDB" id="3787409at2"/>
<accession>A0A1G6UXA8</accession>
<proteinExistence type="predicted"/>
<dbReference type="Proteomes" id="UP000199034">
    <property type="component" value="Unassembled WGS sequence"/>
</dbReference>
<dbReference type="PROSITE" id="PS51257">
    <property type="entry name" value="PROKAR_LIPOPROTEIN"/>
    <property type="match status" value="1"/>
</dbReference>
<organism evidence="4 5">
    <name type="scientific">Nocardioides lianchengensis</name>
    <dbReference type="NCBI Taxonomy" id="1045774"/>
    <lineage>
        <taxon>Bacteria</taxon>
        <taxon>Bacillati</taxon>
        <taxon>Actinomycetota</taxon>
        <taxon>Actinomycetes</taxon>
        <taxon>Propionibacteriales</taxon>
        <taxon>Nocardioidaceae</taxon>
        <taxon>Nocardioides</taxon>
    </lineage>
</organism>
<sequence>MNTRRTAFAALSLPLALALVACGGDDDADDRAEDRAEQAAEQTPASSAPATPSDGASSAPADAPAGDDSTVLAAAATAAGAVPGGTLFTLDLEAGGWEADVVDADATSFDLALAADGSSVTREPVEDRDDADDTDDRAEREQLLADATVDPAGAVEAARGAVPSGTVTGLDLDLSAGTAVWEVQLDEDTATEQTVVVDAATGEVLRTEQDD</sequence>
<reference evidence="4 5" key="1">
    <citation type="submission" date="2016-10" db="EMBL/GenBank/DDBJ databases">
        <authorList>
            <person name="de Groot N.N."/>
        </authorList>
    </citation>
    <scope>NUCLEOTIDE SEQUENCE [LARGE SCALE GENOMIC DNA]</scope>
    <source>
        <strain evidence="4 5">CGMCC 4.6858</strain>
    </source>
</reference>
<feature type="compositionally biased region" description="Acidic residues" evidence="1">
    <location>
        <begin position="126"/>
        <end position="136"/>
    </location>
</feature>
<feature type="region of interest" description="Disordered" evidence="1">
    <location>
        <begin position="117"/>
        <end position="137"/>
    </location>
</feature>
<evidence type="ECO:0000313" key="4">
    <source>
        <dbReference type="EMBL" id="SDD45873.1"/>
    </source>
</evidence>
<evidence type="ECO:0000313" key="5">
    <source>
        <dbReference type="Proteomes" id="UP000199034"/>
    </source>
</evidence>